<dbReference type="STRING" id="28181.BEN30_11865"/>
<dbReference type="SUPFAM" id="SSF53448">
    <property type="entry name" value="Nucleotide-diphospho-sugar transferases"/>
    <property type="match status" value="1"/>
</dbReference>
<dbReference type="AlphaFoldDB" id="A0A1E5Q6N8"/>
<gene>
    <name evidence="7" type="ORF">BEN30_11865</name>
</gene>
<keyword evidence="2" id="KW-1003">Cell membrane</keyword>
<dbReference type="EMBL" id="MCGG01000030">
    <property type="protein sequence ID" value="OEJ66643.1"/>
    <property type="molecule type" value="Genomic_DNA"/>
</dbReference>
<keyword evidence="3" id="KW-0328">Glycosyltransferase</keyword>
<dbReference type="PANTHER" id="PTHR43646">
    <property type="entry name" value="GLYCOSYLTRANSFERASE"/>
    <property type="match status" value="1"/>
</dbReference>
<dbReference type="Pfam" id="PF00535">
    <property type="entry name" value="Glycos_transf_2"/>
    <property type="match status" value="1"/>
</dbReference>
<name>A0A1E5Q6N8_9PROT</name>
<sequence length="312" mass="34595">MIISIVIPAFNASATLGETLASVFAPPLPEDWTLEVIVANDGSPDGAAQKTVVNGFTHALYLSHEPNQGKCAAMNLGINACTGEIVILLDADDTLVADWPTRLARILETWPPDAPLCFSACQTQLGESTVTDPDYTGRLRFDDMLNERHMGEYLPMFRGYALRANHGYRDPGEPYGCELWTYLGFAEKFDLWVSAEVLRIYQVDRPGSMTSSMCSPQTAERVVRCYDRIFDDFETAYRTHAPRHLNKRRLRQAVFASISGQRGRAWTTWKKGATLSAPIESLGALVLITLGSEAVNAIVGFAKRARLLRRYG</sequence>
<accession>A0A1E5Q6N8</accession>
<keyword evidence="8" id="KW-1185">Reference proteome</keyword>
<dbReference type="CDD" id="cd00761">
    <property type="entry name" value="Glyco_tranf_GTA_type"/>
    <property type="match status" value="1"/>
</dbReference>
<dbReference type="PANTHER" id="PTHR43646:SF2">
    <property type="entry name" value="GLYCOSYLTRANSFERASE 2-LIKE DOMAIN-CONTAINING PROTEIN"/>
    <property type="match status" value="1"/>
</dbReference>
<reference evidence="8" key="1">
    <citation type="submission" date="2016-07" db="EMBL/GenBank/DDBJ databases">
        <authorList>
            <person name="Florea S."/>
            <person name="Webb J.S."/>
            <person name="Jaromczyk J."/>
            <person name="Schardl C.L."/>
        </authorList>
    </citation>
    <scope>NUCLEOTIDE SEQUENCE [LARGE SCALE GENOMIC DNA]</scope>
    <source>
        <strain evidence="8">MV-1</strain>
    </source>
</reference>
<evidence type="ECO:0000256" key="4">
    <source>
        <dbReference type="ARBA" id="ARBA00022679"/>
    </source>
</evidence>
<dbReference type="GO" id="GO:0005886">
    <property type="term" value="C:plasma membrane"/>
    <property type="evidence" value="ECO:0007669"/>
    <property type="project" value="UniProtKB-SubCell"/>
</dbReference>
<evidence type="ECO:0000256" key="5">
    <source>
        <dbReference type="ARBA" id="ARBA00023136"/>
    </source>
</evidence>
<evidence type="ECO:0000313" key="8">
    <source>
        <dbReference type="Proteomes" id="UP000095347"/>
    </source>
</evidence>
<dbReference type="OrthoDB" id="6383742at2"/>
<keyword evidence="4" id="KW-0808">Transferase</keyword>
<evidence type="ECO:0000256" key="3">
    <source>
        <dbReference type="ARBA" id="ARBA00022676"/>
    </source>
</evidence>
<proteinExistence type="predicted"/>
<protein>
    <recommendedName>
        <fullName evidence="6">Glycosyltransferase 2-like domain-containing protein</fullName>
    </recommendedName>
</protein>
<dbReference type="InterPro" id="IPR029044">
    <property type="entry name" value="Nucleotide-diphossugar_trans"/>
</dbReference>
<organism evidence="7 8">
    <name type="scientific">Magnetovibrio blakemorei</name>
    <dbReference type="NCBI Taxonomy" id="28181"/>
    <lineage>
        <taxon>Bacteria</taxon>
        <taxon>Pseudomonadati</taxon>
        <taxon>Pseudomonadota</taxon>
        <taxon>Alphaproteobacteria</taxon>
        <taxon>Rhodospirillales</taxon>
        <taxon>Magnetovibrionaceae</taxon>
        <taxon>Magnetovibrio</taxon>
    </lineage>
</organism>
<comment type="caution">
    <text evidence="7">The sequence shown here is derived from an EMBL/GenBank/DDBJ whole genome shotgun (WGS) entry which is preliminary data.</text>
</comment>
<evidence type="ECO:0000259" key="6">
    <source>
        <dbReference type="Pfam" id="PF00535"/>
    </source>
</evidence>
<keyword evidence="5" id="KW-0472">Membrane</keyword>
<feature type="domain" description="Glycosyltransferase 2-like" evidence="6">
    <location>
        <begin position="4"/>
        <end position="114"/>
    </location>
</feature>
<dbReference type="RefSeq" id="WP_069958296.1">
    <property type="nucleotide sequence ID" value="NZ_MCGG01000030.1"/>
</dbReference>
<dbReference type="Proteomes" id="UP000095347">
    <property type="component" value="Unassembled WGS sequence"/>
</dbReference>
<dbReference type="InterPro" id="IPR001173">
    <property type="entry name" value="Glyco_trans_2-like"/>
</dbReference>
<evidence type="ECO:0000313" key="7">
    <source>
        <dbReference type="EMBL" id="OEJ66643.1"/>
    </source>
</evidence>
<evidence type="ECO:0000256" key="2">
    <source>
        <dbReference type="ARBA" id="ARBA00022475"/>
    </source>
</evidence>
<dbReference type="Gene3D" id="3.90.550.10">
    <property type="entry name" value="Spore Coat Polysaccharide Biosynthesis Protein SpsA, Chain A"/>
    <property type="match status" value="1"/>
</dbReference>
<evidence type="ECO:0000256" key="1">
    <source>
        <dbReference type="ARBA" id="ARBA00004236"/>
    </source>
</evidence>
<dbReference type="GO" id="GO:0016757">
    <property type="term" value="F:glycosyltransferase activity"/>
    <property type="evidence" value="ECO:0007669"/>
    <property type="project" value="UniProtKB-KW"/>
</dbReference>
<comment type="subcellular location">
    <subcellularLocation>
        <location evidence="1">Cell membrane</location>
    </subcellularLocation>
</comment>